<accession>A0A4U5TP18</accession>
<keyword evidence="2" id="KW-1185">Reference proteome</keyword>
<reference evidence="1 2" key="1">
    <citation type="submission" date="2019-04" db="EMBL/GenBank/DDBJ databases">
        <title>Psychroflexus halotolerans sp. nov., isolated from a marine solar saltern.</title>
        <authorList>
            <person name="Feng X."/>
        </authorList>
    </citation>
    <scope>NUCLEOTIDE SEQUENCE [LARGE SCALE GENOMIC DNA]</scope>
    <source>
        <strain evidence="1 2">WDS2C27</strain>
    </source>
</reference>
<dbReference type="PANTHER" id="PTHR36529">
    <property type="entry name" value="SLL1095 PROTEIN"/>
    <property type="match status" value="1"/>
</dbReference>
<dbReference type="SUPFAM" id="SSF53448">
    <property type="entry name" value="Nucleotide-diphospho-sugar transferases"/>
    <property type="match status" value="1"/>
</dbReference>
<sequence length="225" mass="25581">MNSKTAVLIFANSPEIDAQRKNIMRGEGLFKQLNADLIQKVKSSQLPYCIITNEMQKGQTFGERFYHAITDVFDLGFDQIITIGNDTPQLQTRHILKAQEALKQGKTSLGPSADGGFYILGIHKNTFEQLDFQNFSWQTSKLFSQITLAIEQLENDLLCFETFGDIDNVESLKYIQNFIHQIPAQIQGLISKIIKQFECLFFNLVLSDFGIRANIPFNKGSPRLH</sequence>
<dbReference type="Gene3D" id="3.90.550.10">
    <property type="entry name" value="Spore Coat Polysaccharide Biosynthesis Protein SpsA, Chain A"/>
    <property type="match status" value="1"/>
</dbReference>
<gene>
    <name evidence="1" type="ORF">FCN74_10950</name>
</gene>
<name>A0A4U5TP18_9FLAO</name>
<dbReference type="PANTHER" id="PTHR36529:SF1">
    <property type="entry name" value="GLYCOSYLTRANSFERASE"/>
    <property type="match status" value="1"/>
</dbReference>
<dbReference type="InterPro" id="IPR018641">
    <property type="entry name" value="Trfase_1_rSAM/seldom-assoc"/>
</dbReference>
<dbReference type="InterPro" id="IPR029044">
    <property type="entry name" value="Nucleotide-diphossugar_trans"/>
</dbReference>
<dbReference type="Proteomes" id="UP000306552">
    <property type="component" value="Unassembled WGS sequence"/>
</dbReference>
<evidence type="ECO:0000313" key="1">
    <source>
        <dbReference type="EMBL" id="TKS55807.1"/>
    </source>
</evidence>
<protein>
    <submittedName>
        <fullName evidence="1">DUF2064 domain-containing protein</fullName>
    </submittedName>
</protein>
<organism evidence="1 2">
    <name type="scientific">Mesohalobacter halotolerans</name>
    <dbReference type="NCBI Taxonomy" id="1883405"/>
    <lineage>
        <taxon>Bacteria</taxon>
        <taxon>Pseudomonadati</taxon>
        <taxon>Bacteroidota</taxon>
        <taxon>Flavobacteriia</taxon>
        <taxon>Flavobacteriales</taxon>
        <taxon>Flavobacteriaceae</taxon>
        <taxon>Mesohalobacter</taxon>
    </lineage>
</organism>
<dbReference type="OrthoDB" id="9798250at2"/>
<evidence type="ECO:0000313" key="2">
    <source>
        <dbReference type="Proteomes" id="UP000306552"/>
    </source>
</evidence>
<comment type="caution">
    <text evidence="1">The sequence shown here is derived from an EMBL/GenBank/DDBJ whole genome shotgun (WGS) entry which is preliminary data.</text>
</comment>
<dbReference type="EMBL" id="SWMU01000004">
    <property type="protein sequence ID" value="TKS55807.1"/>
    <property type="molecule type" value="Genomic_DNA"/>
</dbReference>
<dbReference type="Pfam" id="PF09837">
    <property type="entry name" value="DUF2064"/>
    <property type="match status" value="1"/>
</dbReference>
<dbReference type="RefSeq" id="WP_138932635.1">
    <property type="nucleotide sequence ID" value="NZ_SWMU01000004.1"/>
</dbReference>
<dbReference type="AlphaFoldDB" id="A0A4U5TP18"/>
<proteinExistence type="predicted"/>